<evidence type="ECO:0000313" key="1">
    <source>
        <dbReference type="EMBL" id="TNN63802.1"/>
    </source>
</evidence>
<dbReference type="Proteomes" id="UP000314294">
    <property type="component" value="Unassembled WGS sequence"/>
</dbReference>
<evidence type="ECO:0000313" key="2">
    <source>
        <dbReference type="Proteomes" id="UP000314294"/>
    </source>
</evidence>
<sequence>MGMETPDGAAAGRNSNVQTRLLQVGLEAGLPGDAPALGTDVRRPVLVDPLVGRHGARVGQHHGRRALRTRLEREKNVKRGIGGVPARRARRRRRSLTELGVALICWKWVTSSALPENCDWHSGHL</sequence>
<protein>
    <submittedName>
        <fullName evidence="1">Uncharacterized protein</fullName>
    </submittedName>
</protein>
<name>A0A4Z2HG52_9TELE</name>
<organism evidence="1 2">
    <name type="scientific">Liparis tanakae</name>
    <name type="common">Tanaka's snailfish</name>
    <dbReference type="NCBI Taxonomy" id="230148"/>
    <lineage>
        <taxon>Eukaryota</taxon>
        <taxon>Metazoa</taxon>
        <taxon>Chordata</taxon>
        <taxon>Craniata</taxon>
        <taxon>Vertebrata</taxon>
        <taxon>Euteleostomi</taxon>
        <taxon>Actinopterygii</taxon>
        <taxon>Neopterygii</taxon>
        <taxon>Teleostei</taxon>
        <taxon>Neoteleostei</taxon>
        <taxon>Acanthomorphata</taxon>
        <taxon>Eupercaria</taxon>
        <taxon>Perciformes</taxon>
        <taxon>Cottioidei</taxon>
        <taxon>Cottales</taxon>
        <taxon>Liparidae</taxon>
        <taxon>Liparis</taxon>
    </lineage>
</organism>
<dbReference type="EMBL" id="SRLO01000266">
    <property type="protein sequence ID" value="TNN63802.1"/>
    <property type="molecule type" value="Genomic_DNA"/>
</dbReference>
<keyword evidence="2" id="KW-1185">Reference proteome</keyword>
<accession>A0A4Z2HG52</accession>
<proteinExistence type="predicted"/>
<reference evidence="1 2" key="1">
    <citation type="submission" date="2019-03" db="EMBL/GenBank/DDBJ databases">
        <title>First draft genome of Liparis tanakae, snailfish: a comprehensive survey of snailfish specific genes.</title>
        <authorList>
            <person name="Kim W."/>
            <person name="Song I."/>
            <person name="Jeong J.-H."/>
            <person name="Kim D."/>
            <person name="Kim S."/>
            <person name="Ryu S."/>
            <person name="Song J.Y."/>
            <person name="Lee S.K."/>
        </authorList>
    </citation>
    <scope>NUCLEOTIDE SEQUENCE [LARGE SCALE GENOMIC DNA]</scope>
    <source>
        <tissue evidence="1">Muscle</tissue>
    </source>
</reference>
<dbReference type="AlphaFoldDB" id="A0A4Z2HG52"/>
<comment type="caution">
    <text evidence="1">The sequence shown here is derived from an EMBL/GenBank/DDBJ whole genome shotgun (WGS) entry which is preliminary data.</text>
</comment>
<gene>
    <name evidence="1" type="ORF">EYF80_026004</name>
</gene>